<dbReference type="EMBL" id="QRDW01000001">
    <property type="protein sequence ID" value="RED54363.1"/>
    <property type="molecule type" value="Genomic_DNA"/>
</dbReference>
<accession>A0A3D9HXY6</accession>
<dbReference type="Proteomes" id="UP000256845">
    <property type="component" value="Unassembled WGS sequence"/>
</dbReference>
<evidence type="ECO:0000256" key="1">
    <source>
        <dbReference type="ARBA" id="ARBA00007227"/>
    </source>
</evidence>
<dbReference type="OrthoDB" id="1123084at2"/>
<evidence type="ECO:0000256" key="3">
    <source>
        <dbReference type="ARBA" id="ARBA00023125"/>
    </source>
</evidence>
<dbReference type="InterPro" id="IPR018653">
    <property type="entry name" value="ScfR_C"/>
</dbReference>
<dbReference type="InterPro" id="IPR001387">
    <property type="entry name" value="Cro/C1-type_HTH"/>
</dbReference>
<keyword evidence="4" id="KW-0804">Transcription</keyword>
<proteinExistence type="inferred from homology"/>
<feature type="coiled-coil region" evidence="5">
    <location>
        <begin position="162"/>
        <end position="189"/>
    </location>
</feature>
<keyword evidence="5" id="KW-0175">Coiled coil</keyword>
<dbReference type="InterPro" id="IPR026281">
    <property type="entry name" value="HTH_RamB"/>
</dbReference>
<comment type="caution">
    <text evidence="7">The sequence shown here is derived from an EMBL/GenBank/DDBJ whole genome shotgun (WGS) entry which is preliminary data.</text>
</comment>
<dbReference type="Gene3D" id="1.10.260.40">
    <property type="entry name" value="lambda repressor-like DNA-binding domains"/>
    <property type="match status" value="1"/>
</dbReference>
<dbReference type="InterPro" id="IPR010982">
    <property type="entry name" value="Lambda_DNA-bd_dom_sf"/>
</dbReference>
<evidence type="ECO:0000259" key="6">
    <source>
        <dbReference type="PROSITE" id="PS50943"/>
    </source>
</evidence>
<reference evidence="7" key="1">
    <citation type="submission" date="2018-07" db="EMBL/GenBank/DDBJ databases">
        <title>Genomic Encyclopedia of Type Strains, Phase III (KMG-III): the genomes of soil and plant-associated and newly described type strains.</title>
        <authorList>
            <person name="Whitman W."/>
        </authorList>
    </citation>
    <scope>NUCLEOTIDE SEQUENCE [LARGE SCALE GENOMIC DNA]</scope>
    <source>
        <strain evidence="7">CECT 8488</strain>
    </source>
</reference>
<dbReference type="InterPro" id="IPR010359">
    <property type="entry name" value="IrrE_HExxH"/>
</dbReference>
<dbReference type="PANTHER" id="PTHR46797">
    <property type="entry name" value="HTH-TYPE TRANSCRIPTIONAL REGULATOR"/>
    <property type="match status" value="1"/>
</dbReference>
<name>A0A3D9HXY6_9PROT</name>
<evidence type="ECO:0000256" key="4">
    <source>
        <dbReference type="ARBA" id="ARBA00023163"/>
    </source>
</evidence>
<dbReference type="RefSeq" id="WP_115935426.1">
    <property type="nucleotide sequence ID" value="NZ_QRDW01000001.1"/>
</dbReference>
<dbReference type="PIRSF" id="PIRSF019251">
    <property type="entry name" value="Rv0465c"/>
    <property type="match status" value="1"/>
</dbReference>
<keyword evidence="8" id="KW-1185">Reference proteome</keyword>
<keyword evidence="2" id="KW-0805">Transcription regulation</keyword>
<gene>
    <name evidence="7" type="ORF">DFP90_1011166</name>
</gene>
<evidence type="ECO:0000256" key="2">
    <source>
        <dbReference type="ARBA" id="ARBA00023015"/>
    </source>
</evidence>
<dbReference type="Pfam" id="PF06114">
    <property type="entry name" value="Peptidase_M78"/>
    <property type="match status" value="1"/>
</dbReference>
<protein>
    <submittedName>
        <fullName evidence="7">Xre family transcriptional regulator</fullName>
    </submittedName>
</protein>
<organism evidence="7 8">
    <name type="scientific">Aestuariispira insulae</name>
    <dbReference type="NCBI Taxonomy" id="1461337"/>
    <lineage>
        <taxon>Bacteria</taxon>
        <taxon>Pseudomonadati</taxon>
        <taxon>Pseudomonadota</taxon>
        <taxon>Alphaproteobacteria</taxon>
        <taxon>Rhodospirillales</taxon>
        <taxon>Kiloniellaceae</taxon>
        <taxon>Aestuariispira</taxon>
    </lineage>
</organism>
<dbReference type="Pfam" id="PF09856">
    <property type="entry name" value="ScfRs"/>
    <property type="match status" value="1"/>
</dbReference>
<dbReference type="InterPro" id="IPR050807">
    <property type="entry name" value="TransReg_Diox_bact_type"/>
</dbReference>
<evidence type="ECO:0000313" key="7">
    <source>
        <dbReference type="EMBL" id="RED54363.1"/>
    </source>
</evidence>
<keyword evidence="3" id="KW-0238">DNA-binding</keyword>
<dbReference type="CDD" id="cd00093">
    <property type="entry name" value="HTH_XRE"/>
    <property type="match status" value="1"/>
</dbReference>
<dbReference type="AlphaFoldDB" id="A0A3D9HXY6"/>
<comment type="similarity">
    <text evidence="1">Belongs to the short-chain fatty acyl-CoA assimilation regulator (ScfR) family.</text>
</comment>
<dbReference type="SUPFAM" id="SSF47413">
    <property type="entry name" value="lambda repressor-like DNA-binding domains"/>
    <property type="match status" value="1"/>
</dbReference>
<dbReference type="PANTHER" id="PTHR46797:SF23">
    <property type="entry name" value="HTH-TYPE TRANSCRIPTIONAL REGULATOR SUTR"/>
    <property type="match status" value="1"/>
</dbReference>
<dbReference type="GO" id="GO:0003700">
    <property type="term" value="F:DNA-binding transcription factor activity"/>
    <property type="evidence" value="ECO:0007669"/>
    <property type="project" value="TreeGrafter"/>
</dbReference>
<dbReference type="GO" id="GO:0003677">
    <property type="term" value="F:DNA binding"/>
    <property type="evidence" value="ECO:0007669"/>
    <property type="project" value="UniProtKB-KW"/>
</dbReference>
<feature type="domain" description="HTH cro/C1-type" evidence="6">
    <location>
        <begin position="17"/>
        <end position="71"/>
    </location>
</feature>
<sequence>MAKGATAGGNPKLGAKIRRLRRDQGKTQAQLADQLGVSASYLNLIEHNHRKVTVDMLLKLSELFQLDLKDLAEGDESQLMADLMAVLSDDLFEELDLTNTDVRELVSTSPNAAKALLMLHDTYRKSLDDARGLAFQLSEETGDESFPLGGTVAPADMVSDFLQNHSNYFQDLEDEADRVRREIGIIETQSNDSLVDYLKTAHGVTVQTVSHEAGEGFQRRYDPAQKLLQLSPRVDHARRNFQLAHQIGLLSAAPVIDMLLTEGRIREGDVRNLGRVALANYFAAALLMPYQAFLDSARAVRYDIELLQHQYGVSFEQTAQRLTSLNKPGNKGIPLHFLRVDIAGNISKRFSLSGLPIPRHGGACSRWNVYSAFMNPGVIQAQMSYLPDGAGFFCIARTVRKGGIGFGVQSSVFSIGLGCSALYAGEMIYSDGIDLDNRDRAFGIGVHCRICDRMDCGQRASPPVHQRFRVDENVRGLSPYAYAGWPHHHRELGGTR</sequence>
<dbReference type="Pfam" id="PF01381">
    <property type="entry name" value="HTH_3"/>
    <property type="match status" value="1"/>
</dbReference>
<evidence type="ECO:0000313" key="8">
    <source>
        <dbReference type="Proteomes" id="UP000256845"/>
    </source>
</evidence>
<dbReference type="SMART" id="SM00530">
    <property type="entry name" value="HTH_XRE"/>
    <property type="match status" value="1"/>
</dbReference>
<dbReference type="PROSITE" id="PS50943">
    <property type="entry name" value="HTH_CROC1"/>
    <property type="match status" value="1"/>
</dbReference>
<dbReference type="GO" id="GO:0005829">
    <property type="term" value="C:cytosol"/>
    <property type="evidence" value="ECO:0007669"/>
    <property type="project" value="TreeGrafter"/>
</dbReference>
<evidence type="ECO:0000256" key="5">
    <source>
        <dbReference type="SAM" id="Coils"/>
    </source>
</evidence>